<dbReference type="RefSeq" id="WP_230303180.1">
    <property type="nucleotide sequence ID" value="NZ_CAKKMG010000068.1"/>
</dbReference>
<reference evidence="1" key="1">
    <citation type="submission" date="2021-11" db="EMBL/GenBank/DDBJ databases">
        <authorList>
            <person name="Bulgarelli D."/>
        </authorList>
    </citation>
    <scope>NUCLEOTIDE SEQUENCE</scope>
    <source>
        <strain evidence="1">Bi133</strain>
    </source>
</reference>
<evidence type="ECO:0000313" key="2">
    <source>
        <dbReference type="Proteomes" id="UP000789326"/>
    </source>
</evidence>
<protein>
    <recommendedName>
        <fullName evidence="3">Transposase IS116/IS110/IS902 family protein</fullName>
    </recommendedName>
</protein>
<proteinExistence type="predicted"/>
<evidence type="ECO:0008006" key="3">
    <source>
        <dbReference type="Google" id="ProtNLM"/>
    </source>
</evidence>
<comment type="caution">
    <text evidence="1">The sequence shown here is derived from an EMBL/GenBank/DDBJ whole genome shotgun (WGS) entry which is preliminary data.</text>
</comment>
<dbReference type="AlphaFoldDB" id="A0A9W4PHA5"/>
<evidence type="ECO:0000313" key="1">
    <source>
        <dbReference type="EMBL" id="CAH0276078.1"/>
    </source>
</evidence>
<dbReference type="EMBL" id="CAKKMG010000068">
    <property type="protein sequence ID" value="CAH0276078.1"/>
    <property type="molecule type" value="Genomic_DNA"/>
</dbReference>
<name>A0A9W4PHA5_9BACI</name>
<dbReference type="Proteomes" id="UP000789326">
    <property type="component" value="Unassembled WGS sequence"/>
</dbReference>
<organism evidence="1 2">
    <name type="scientific">Peribacillus simplex</name>
    <dbReference type="NCBI Taxonomy" id="1478"/>
    <lineage>
        <taxon>Bacteria</taxon>
        <taxon>Bacillati</taxon>
        <taxon>Bacillota</taxon>
        <taxon>Bacilli</taxon>
        <taxon>Bacillales</taxon>
        <taxon>Bacillaceae</taxon>
        <taxon>Peribacillus</taxon>
    </lineage>
</organism>
<sequence>MLVKTKTSKTTQGNKALKTMAVECVLATSRQNNRIASHRKRITKRQGKMKGRIASAHLLLTITYNILKTGEPYHELGSNHLEEKHNNKEIKMIEYLKKKGYTIAPSEQQTA</sequence>
<gene>
    <name evidence="1" type="ORF">SRABI133_03805</name>
</gene>
<accession>A0A9W4PHA5</accession>